<dbReference type="STRING" id="7719.ENSCINP00000024880"/>
<dbReference type="Ensembl" id="ENSCINT00000025126.2">
    <property type="protein sequence ID" value="ENSCINP00000024880.2"/>
    <property type="gene ID" value="ENSCING00000013578.2"/>
</dbReference>
<reference evidence="2" key="3">
    <citation type="submission" date="2025-08" db="UniProtKB">
        <authorList>
            <consortium name="Ensembl"/>
        </authorList>
    </citation>
    <scope>IDENTIFICATION</scope>
</reference>
<dbReference type="GO" id="GO:0098592">
    <property type="term" value="C:cytoplasmic side of apical plasma membrane"/>
    <property type="evidence" value="ECO:0000318"/>
    <property type="project" value="GO_Central"/>
</dbReference>
<dbReference type="AlphaFoldDB" id="F6XNH0"/>
<dbReference type="PANTHER" id="PTHR13429:SF5">
    <property type="entry name" value="PROTEIN EXPANDED"/>
    <property type="match status" value="1"/>
</dbReference>
<evidence type="ECO:0000313" key="3">
    <source>
        <dbReference type="Proteomes" id="UP000008144"/>
    </source>
</evidence>
<feature type="compositionally biased region" description="Polar residues" evidence="1">
    <location>
        <begin position="345"/>
        <end position="354"/>
    </location>
</feature>
<name>F6XNH0_CIOIN</name>
<reference evidence="2" key="4">
    <citation type="submission" date="2025-09" db="UniProtKB">
        <authorList>
            <consortium name="Ensembl"/>
        </authorList>
    </citation>
    <scope>IDENTIFICATION</scope>
</reference>
<dbReference type="GeneTree" id="ENSGT00940000162787"/>
<dbReference type="InParanoid" id="F6XNH0"/>
<proteinExistence type="predicted"/>
<dbReference type="HOGENOM" id="CLU_562092_0_0_1"/>
<reference evidence="3" key="1">
    <citation type="journal article" date="2002" name="Science">
        <title>The draft genome of Ciona intestinalis: insights into chordate and vertebrate origins.</title>
        <authorList>
            <person name="Dehal P."/>
            <person name="Satou Y."/>
            <person name="Campbell R.K."/>
            <person name="Chapman J."/>
            <person name="Degnan B."/>
            <person name="De Tomaso A."/>
            <person name="Davidson B."/>
            <person name="Di Gregorio A."/>
            <person name="Gelpke M."/>
            <person name="Goodstein D.M."/>
            <person name="Harafuji N."/>
            <person name="Hastings K.E."/>
            <person name="Ho I."/>
            <person name="Hotta K."/>
            <person name="Huang W."/>
            <person name="Kawashima T."/>
            <person name="Lemaire P."/>
            <person name="Martinez D."/>
            <person name="Meinertzhagen I.A."/>
            <person name="Necula S."/>
            <person name="Nonaka M."/>
            <person name="Putnam N."/>
            <person name="Rash S."/>
            <person name="Saiga H."/>
            <person name="Satake M."/>
            <person name="Terry A."/>
            <person name="Yamada L."/>
            <person name="Wang H.G."/>
            <person name="Awazu S."/>
            <person name="Azumi K."/>
            <person name="Boore J."/>
            <person name="Branno M."/>
            <person name="Chin-Bow S."/>
            <person name="DeSantis R."/>
            <person name="Doyle S."/>
            <person name="Francino P."/>
            <person name="Keys D.N."/>
            <person name="Haga S."/>
            <person name="Hayashi H."/>
            <person name="Hino K."/>
            <person name="Imai K.S."/>
            <person name="Inaba K."/>
            <person name="Kano S."/>
            <person name="Kobayashi K."/>
            <person name="Kobayashi M."/>
            <person name="Lee B.I."/>
            <person name="Makabe K.W."/>
            <person name="Manohar C."/>
            <person name="Matassi G."/>
            <person name="Medina M."/>
            <person name="Mochizuki Y."/>
            <person name="Mount S."/>
            <person name="Morishita T."/>
            <person name="Miura S."/>
            <person name="Nakayama A."/>
            <person name="Nishizaka S."/>
            <person name="Nomoto H."/>
            <person name="Ohta F."/>
            <person name="Oishi K."/>
            <person name="Rigoutsos I."/>
            <person name="Sano M."/>
            <person name="Sasaki A."/>
            <person name="Sasakura Y."/>
            <person name="Shoguchi E."/>
            <person name="Shin-i T."/>
            <person name="Spagnuolo A."/>
            <person name="Stainier D."/>
            <person name="Suzuki M.M."/>
            <person name="Tassy O."/>
            <person name="Takatori N."/>
            <person name="Tokuoka M."/>
            <person name="Yagi K."/>
            <person name="Yoshizaki F."/>
            <person name="Wada S."/>
            <person name="Zhang C."/>
            <person name="Hyatt P.D."/>
            <person name="Larimer F."/>
            <person name="Detter C."/>
            <person name="Doggett N."/>
            <person name="Glavina T."/>
            <person name="Hawkins T."/>
            <person name="Richardson P."/>
            <person name="Lucas S."/>
            <person name="Kohara Y."/>
            <person name="Levine M."/>
            <person name="Satoh N."/>
            <person name="Rokhsar D.S."/>
        </authorList>
    </citation>
    <scope>NUCLEOTIDE SEQUENCE [LARGE SCALE GENOMIC DNA]</scope>
</reference>
<dbReference type="EMBL" id="EAAA01001948">
    <property type="status" value="NOT_ANNOTATED_CDS"/>
    <property type="molecule type" value="Genomic_DNA"/>
</dbReference>
<sequence length="486" mass="53937">MSLTPFVQHMRKLDGRATKRQYRESYISGKNLEYDVKGVEERLVGGEGEMSPQSNNSKSGVREKLYKSYNSSTSHGSSHTSGIESDSKQRNEADYEDEDEVEENDNAFVDDFDPIELDGPPSGGVICVTEKHLAAPQHKSLSVSDLTEQLPVVPAPVEERELSSTSETTHSELTVKGDCFDFPEPTVSKSEDDVMRDVTLASPVKERVMSPGVEKVTQSSNSYPSKVAHIKEASLERLPQPGALKHSLSHDALSYISSSEASAFSHVSARRDIPPTQLRGSRTYYDDMHTIPRQHKLSSSDSSKRTSVQHSSRRSKDGLEEKSRRHRHRKRSSRDHDVVGGRMQRSASTETGLHQSGGRHRNKSGGKRHHRHKSMHDAKDFADEVEIMVDPASPHFGAMLSAQKSVDDLADSTDSLLCRSDRHNNIPAAFEEKLIERLSSLPSPPTVPNPAEDAIESPSSHYRKMSDACQKTIAAQHRKLSDSKLP</sequence>
<feature type="compositionally biased region" description="Low complexity" evidence="1">
    <location>
        <begin position="71"/>
        <end position="82"/>
    </location>
</feature>
<feature type="compositionally biased region" description="Basic residues" evidence="1">
    <location>
        <begin position="324"/>
        <end position="333"/>
    </location>
</feature>
<reference evidence="2" key="2">
    <citation type="journal article" date="2008" name="Genome Biol.">
        <title>Improved genome assembly and evidence-based global gene model set for the chordate Ciona intestinalis: new insight into intron and operon populations.</title>
        <authorList>
            <person name="Satou Y."/>
            <person name="Mineta K."/>
            <person name="Ogasawara M."/>
            <person name="Sasakura Y."/>
            <person name="Shoguchi E."/>
            <person name="Ueno K."/>
            <person name="Yamada L."/>
            <person name="Matsumoto J."/>
            <person name="Wasserscheid J."/>
            <person name="Dewar K."/>
            <person name="Wiley G.B."/>
            <person name="Macmil S.L."/>
            <person name="Roe B.A."/>
            <person name="Zeller R.W."/>
            <person name="Hastings K.E."/>
            <person name="Lemaire P."/>
            <person name="Lindquist E."/>
            <person name="Endo T."/>
            <person name="Hotta K."/>
            <person name="Inaba K."/>
        </authorList>
    </citation>
    <scope>NUCLEOTIDE SEQUENCE [LARGE SCALE GENOMIC DNA]</scope>
    <source>
        <strain evidence="2">wild type</strain>
    </source>
</reference>
<feature type="region of interest" description="Disordered" evidence="1">
    <location>
        <begin position="44"/>
        <end position="123"/>
    </location>
</feature>
<dbReference type="GO" id="GO:0035332">
    <property type="term" value="P:positive regulation of hippo signaling"/>
    <property type="evidence" value="ECO:0000318"/>
    <property type="project" value="GO_Central"/>
</dbReference>
<dbReference type="PANTHER" id="PTHR13429">
    <property type="entry name" value="FERM DOMAIN (PROTEIN4.1-EZRIN-RADIXIN-MOESIN) FAMILY"/>
    <property type="match status" value="1"/>
</dbReference>
<keyword evidence="3" id="KW-1185">Reference proteome</keyword>
<feature type="compositionally biased region" description="Basic residues" evidence="1">
    <location>
        <begin position="357"/>
        <end position="372"/>
    </location>
</feature>
<evidence type="ECO:0000313" key="2">
    <source>
        <dbReference type="Ensembl" id="ENSCINP00000024880.2"/>
    </source>
</evidence>
<dbReference type="OMA" id="LTPFVQH"/>
<dbReference type="InterPro" id="IPR047145">
    <property type="entry name" value="FRMD6-like"/>
</dbReference>
<evidence type="ECO:0000256" key="1">
    <source>
        <dbReference type="SAM" id="MobiDB-lite"/>
    </source>
</evidence>
<accession>F6XNH0</accession>
<dbReference type="Proteomes" id="UP000008144">
    <property type="component" value="Chromosome 4"/>
</dbReference>
<feature type="region of interest" description="Disordered" evidence="1">
    <location>
        <begin position="439"/>
        <end position="467"/>
    </location>
</feature>
<protein>
    <submittedName>
        <fullName evidence="2">Uncharacterized protein</fullName>
    </submittedName>
</protein>
<feature type="region of interest" description="Disordered" evidence="1">
    <location>
        <begin position="263"/>
        <end position="372"/>
    </location>
</feature>
<feature type="compositionally biased region" description="Acidic residues" evidence="1">
    <location>
        <begin position="94"/>
        <end position="116"/>
    </location>
</feature>
<organism evidence="2 3">
    <name type="scientific">Ciona intestinalis</name>
    <name type="common">Transparent sea squirt</name>
    <name type="synonym">Ascidia intestinalis</name>
    <dbReference type="NCBI Taxonomy" id="7719"/>
    <lineage>
        <taxon>Eukaryota</taxon>
        <taxon>Metazoa</taxon>
        <taxon>Chordata</taxon>
        <taxon>Tunicata</taxon>
        <taxon>Ascidiacea</taxon>
        <taxon>Phlebobranchia</taxon>
        <taxon>Cionidae</taxon>
        <taxon>Ciona</taxon>
    </lineage>
</organism>
<feature type="compositionally biased region" description="Basic and acidic residues" evidence="1">
    <location>
        <begin position="314"/>
        <end position="323"/>
    </location>
</feature>